<dbReference type="Pfam" id="PF14249">
    <property type="entry name" value="Tocopherol_cycl"/>
    <property type="match status" value="1"/>
</dbReference>
<keyword evidence="2" id="KW-1185">Reference proteome</keyword>
<organism evidence="1 2">
    <name type="scientific">Petrachloros mirabilis ULC683</name>
    <dbReference type="NCBI Taxonomy" id="2781853"/>
    <lineage>
        <taxon>Bacteria</taxon>
        <taxon>Bacillati</taxon>
        <taxon>Cyanobacteriota</taxon>
        <taxon>Cyanophyceae</taxon>
        <taxon>Synechococcales</taxon>
        <taxon>Petrachlorosaceae</taxon>
        <taxon>Petrachloros</taxon>
        <taxon>Petrachloros mirabilis</taxon>
    </lineage>
</organism>
<evidence type="ECO:0000313" key="1">
    <source>
        <dbReference type="EMBL" id="NCJ05799.1"/>
    </source>
</evidence>
<dbReference type="PANTHER" id="PTHR35309">
    <property type="match status" value="1"/>
</dbReference>
<gene>
    <name evidence="1" type="ORF">GS597_04600</name>
</gene>
<dbReference type="Proteomes" id="UP000607397">
    <property type="component" value="Unassembled WGS sequence"/>
</dbReference>
<comment type="caution">
    <text evidence="1">The sequence shown here is derived from an EMBL/GenBank/DDBJ whole genome shotgun (WGS) entry which is preliminary data.</text>
</comment>
<dbReference type="InterPro" id="IPR025893">
    <property type="entry name" value="Tocopherol_cyclase"/>
</dbReference>
<reference evidence="1" key="1">
    <citation type="submission" date="2019-12" db="EMBL/GenBank/DDBJ databases">
        <title>High-Quality draft genome sequences of three cyanobacteria isolated from the limestone walls of the Old Cathedral of Coimbra.</title>
        <authorList>
            <person name="Tiago I."/>
            <person name="Soares F."/>
            <person name="Portugal A."/>
        </authorList>
    </citation>
    <scope>NUCLEOTIDE SEQUENCE [LARGE SCALE GENOMIC DNA]</scope>
    <source>
        <strain evidence="1">C</strain>
    </source>
</reference>
<sequence length="369" mass="42115">MISNATPKLQTPHSGFHWDGAQHPFFEGWYFRVTLPQGEHTFAFMYAIQDPGGDTPHRGGSAQVLGPDQDYLCRPFPGLSGFWAWPHALGLGQGRPTQATQRPRYLQPSVFNDQIAEGYQVTATQHQGQLYDPRTQDWIRWHYQTQPVYGWGHPQQRQQSTAGWLSRWHIFEPGWQILMAHGLATGWVDWRGERFTFQEAPAYAEKNWGGAFPQRWFWLNCNRFGVDPDDDSDLTLTAGGGRRQVLAWMESAAMIGIHYRGQFYEFVPWNASVSWAIQPWGAWQMQAENAHYRVELVATAEGQHPTQVRAPTAQGMAWVCRDTTQGHLSLKLWKYHLGEWILGLEAQSHLACLEVGGSLWTQPWVGKTG</sequence>
<name>A0A8K2A738_9CYAN</name>
<evidence type="ECO:0000313" key="2">
    <source>
        <dbReference type="Proteomes" id="UP000607397"/>
    </source>
</evidence>
<accession>A0A8K2A738</accession>
<dbReference type="GO" id="GO:0009976">
    <property type="term" value="F:tocopherol cyclase activity"/>
    <property type="evidence" value="ECO:0007669"/>
    <property type="project" value="InterPro"/>
</dbReference>
<dbReference type="EMBL" id="WVIC01000006">
    <property type="protein sequence ID" value="NCJ05799.1"/>
    <property type="molecule type" value="Genomic_DNA"/>
</dbReference>
<dbReference type="RefSeq" id="WP_161824276.1">
    <property type="nucleotide sequence ID" value="NZ_WVIC01000006.1"/>
</dbReference>
<protein>
    <submittedName>
        <fullName evidence="1">Tocopherol cyclase</fullName>
    </submittedName>
</protein>
<proteinExistence type="predicted"/>
<dbReference type="AlphaFoldDB" id="A0A8K2A738"/>
<dbReference type="PANTHER" id="PTHR35309:SF4">
    <property type="entry name" value="TOCOPHEROL CYCLASE"/>
    <property type="match status" value="1"/>
</dbReference>